<sequence length="118" mass="13049">MTDTLTPRVPTDAPRWGLPRDTTPCFGARLVQEGNRLHYLNDRASITGTFSEADLRHIDQAFPLLLKQLELKLISGELTPHRQHCVTLHTKGLTCEADSLGSCGYVYIAIYPTPATTA</sequence>
<dbReference type="AlphaFoldDB" id="A0A5C7BJA5"/>
<name>A0A5C7BJA5_SERMA</name>
<gene>
    <name evidence="1" type="ORF">FOT62_24950</name>
</gene>
<protein>
    <submittedName>
        <fullName evidence="1">Type IV toxin-antitoxin system YeeU family antitoxin</fullName>
    </submittedName>
</protein>
<dbReference type="Pfam" id="PF06154">
    <property type="entry name" value="CbeA_antitoxin"/>
    <property type="match status" value="1"/>
</dbReference>
<proteinExistence type="predicted"/>
<comment type="caution">
    <text evidence="1">The sequence shown here is derived from an EMBL/GenBank/DDBJ whole genome shotgun (WGS) entry which is preliminary data.</text>
</comment>
<accession>A0A5C7BJA5</accession>
<dbReference type="EMBL" id="VOUQ01000037">
    <property type="protein sequence ID" value="TXE24123.1"/>
    <property type="molecule type" value="Genomic_DNA"/>
</dbReference>
<evidence type="ECO:0000313" key="2">
    <source>
        <dbReference type="Proteomes" id="UP000321126"/>
    </source>
</evidence>
<organism evidence="1 2">
    <name type="scientific">Serratia marcescens</name>
    <dbReference type="NCBI Taxonomy" id="615"/>
    <lineage>
        <taxon>Bacteria</taxon>
        <taxon>Pseudomonadati</taxon>
        <taxon>Pseudomonadota</taxon>
        <taxon>Gammaproteobacteria</taxon>
        <taxon>Enterobacterales</taxon>
        <taxon>Yersiniaceae</taxon>
        <taxon>Serratia</taxon>
    </lineage>
</organism>
<reference evidence="1 2" key="1">
    <citation type="submission" date="2019-07" db="EMBL/GenBank/DDBJ databases">
        <title>Serratia strains were isolated from fresh produce.</title>
        <authorList>
            <person name="Cho G.-S."/>
            <person name="Stein M."/>
            <person name="Lee W."/>
            <person name="Suh S.H."/>
            <person name="Franz C.M.A.P."/>
        </authorList>
    </citation>
    <scope>NUCLEOTIDE SEQUENCE [LARGE SCALE GENOMIC DNA]</scope>
    <source>
        <strain evidence="1 2">S16</strain>
    </source>
</reference>
<evidence type="ECO:0000313" key="1">
    <source>
        <dbReference type="EMBL" id="TXE24123.1"/>
    </source>
</evidence>
<dbReference type="InterPro" id="IPR009320">
    <property type="entry name" value="Antitoxin_CbeA"/>
</dbReference>
<dbReference type="SUPFAM" id="SSF143737">
    <property type="entry name" value="YeeU-like"/>
    <property type="match status" value="1"/>
</dbReference>
<dbReference type="InterPro" id="IPR038025">
    <property type="entry name" value="CbeA_sf"/>
</dbReference>
<dbReference type="Gene3D" id="3.30.450.20">
    <property type="entry name" value="PAS domain"/>
    <property type="match status" value="1"/>
</dbReference>
<dbReference type="Proteomes" id="UP000321126">
    <property type="component" value="Unassembled WGS sequence"/>
</dbReference>
<dbReference type="RefSeq" id="WP_147882812.1">
    <property type="nucleotide sequence ID" value="NZ_VOUQ01000037.1"/>
</dbReference>
<dbReference type="GO" id="GO:0051495">
    <property type="term" value="P:positive regulation of cytoskeleton organization"/>
    <property type="evidence" value="ECO:0007669"/>
    <property type="project" value="InterPro"/>
</dbReference>